<feature type="region of interest" description="Disordered" evidence="1">
    <location>
        <begin position="296"/>
        <end position="318"/>
    </location>
</feature>
<accession>A0ABR1AX05</accession>
<feature type="compositionally biased region" description="Basic and acidic residues" evidence="1">
    <location>
        <begin position="119"/>
        <end position="136"/>
    </location>
</feature>
<dbReference type="EMBL" id="JAWJWF010000007">
    <property type="protein sequence ID" value="KAK6630725.1"/>
    <property type="molecule type" value="Genomic_DNA"/>
</dbReference>
<organism evidence="2 3">
    <name type="scientific">Polyplax serrata</name>
    <name type="common">Common mouse louse</name>
    <dbReference type="NCBI Taxonomy" id="468196"/>
    <lineage>
        <taxon>Eukaryota</taxon>
        <taxon>Metazoa</taxon>
        <taxon>Ecdysozoa</taxon>
        <taxon>Arthropoda</taxon>
        <taxon>Hexapoda</taxon>
        <taxon>Insecta</taxon>
        <taxon>Pterygota</taxon>
        <taxon>Neoptera</taxon>
        <taxon>Paraneoptera</taxon>
        <taxon>Psocodea</taxon>
        <taxon>Troctomorpha</taxon>
        <taxon>Phthiraptera</taxon>
        <taxon>Anoplura</taxon>
        <taxon>Polyplacidae</taxon>
        <taxon>Polyplax</taxon>
    </lineage>
</organism>
<feature type="compositionally biased region" description="Basic and acidic residues" evidence="1">
    <location>
        <begin position="88"/>
        <end position="104"/>
    </location>
</feature>
<feature type="compositionally biased region" description="Basic and acidic residues" evidence="1">
    <location>
        <begin position="1"/>
        <end position="20"/>
    </location>
</feature>
<feature type="compositionally biased region" description="Basic and acidic residues" evidence="1">
    <location>
        <begin position="308"/>
        <end position="318"/>
    </location>
</feature>
<evidence type="ECO:0000313" key="3">
    <source>
        <dbReference type="Proteomes" id="UP001359485"/>
    </source>
</evidence>
<evidence type="ECO:0000313" key="2">
    <source>
        <dbReference type="EMBL" id="KAK6630725.1"/>
    </source>
</evidence>
<reference evidence="2 3" key="1">
    <citation type="submission" date="2023-09" db="EMBL/GenBank/DDBJ databases">
        <title>Genomes of two closely related lineages of the louse Polyplax serrata with different host specificities.</title>
        <authorList>
            <person name="Martinu J."/>
            <person name="Tarabai H."/>
            <person name="Stefka J."/>
            <person name="Hypsa V."/>
        </authorList>
    </citation>
    <scope>NUCLEOTIDE SEQUENCE [LARGE SCALE GENOMIC DNA]</scope>
    <source>
        <strain evidence="2">98ZLc_SE</strain>
    </source>
</reference>
<proteinExistence type="predicted"/>
<sequence>MEAEERRETEDGKKYSKEAKSTQILPIGDPLRVRRFGWAQQPEVQAESSQQFQSRGIWYFDISVAEQFLQCLKRLQRLHRTKDLTSTKMQVREGGKQHIRKESHGGIAGGRGKKRTERNRKIASEMAQCERYEKEQSGQTGSSKETREPEIPIRVIPQMVVFSVSAVTPKVVSQTRRNMLRLDVDVSADKHPTHPNEFASGEKSTKLREKITAGATPPPPPTRKNVFYNRNEEFGRVDHQPTTEDLRNRGGTLTRELTEEKLTFMQHQHHHVHPTVAGMTGYTQGKATCDTTEDVQEHKENTSGNLKPMDRTCSDHETVRKRSDRLLTDHLRA</sequence>
<protein>
    <submittedName>
        <fullName evidence="2">Uncharacterized protein</fullName>
    </submittedName>
</protein>
<gene>
    <name evidence="2" type="ORF">RUM44_002894</name>
</gene>
<feature type="region of interest" description="Disordered" evidence="1">
    <location>
        <begin position="88"/>
        <end position="150"/>
    </location>
</feature>
<keyword evidence="3" id="KW-1185">Reference proteome</keyword>
<name>A0ABR1AX05_POLSC</name>
<comment type="caution">
    <text evidence="2">The sequence shown here is derived from an EMBL/GenBank/DDBJ whole genome shotgun (WGS) entry which is preliminary data.</text>
</comment>
<feature type="region of interest" description="Disordered" evidence="1">
    <location>
        <begin position="1"/>
        <end position="23"/>
    </location>
</feature>
<evidence type="ECO:0000256" key="1">
    <source>
        <dbReference type="SAM" id="MobiDB-lite"/>
    </source>
</evidence>
<dbReference type="Proteomes" id="UP001359485">
    <property type="component" value="Unassembled WGS sequence"/>
</dbReference>